<protein>
    <submittedName>
        <fullName evidence="1">Uncharacterized protein</fullName>
    </submittedName>
</protein>
<evidence type="ECO:0000313" key="1">
    <source>
        <dbReference type="EMBL" id="PJE73433.1"/>
    </source>
</evidence>
<gene>
    <name evidence="1" type="ORF">COV02_02705</name>
</gene>
<organism evidence="1 2">
    <name type="scientific">Candidatus Terrybacteria bacterium CG10_big_fil_rev_8_21_14_0_10_41_10</name>
    <dbReference type="NCBI Taxonomy" id="1975026"/>
    <lineage>
        <taxon>Bacteria</taxon>
        <taxon>Candidatus Terryibacteriota</taxon>
    </lineage>
</organism>
<dbReference type="EMBL" id="PFER01000039">
    <property type="protein sequence ID" value="PJE73433.1"/>
    <property type="molecule type" value="Genomic_DNA"/>
</dbReference>
<accession>A0A2M8L9Y4</accession>
<comment type="caution">
    <text evidence="1">The sequence shown here is derived from an EMBL/GenBank/DDBJ whole genome shotgun (WGS) entry which is preliminary data.</text>
</comment>
<name>A0A2M8L9Y4_9BACT</name>
<evidence type="ECO:0000313" key="2">
    <source>
        <dbReference type="Proteomes" id="UP000230959"/>
    </source>
</evidence>
<reference evidence="2" key="1">
    <citation type="submission" date="2017-09" db="EMBL/GenBank/DDBJ databases">
        <title>Depth-based differentiation of microbial function through sediment-hosted aquifers and enrichment of novel symbionts in the deep terrestrial subsurface.</title>
        <authorList>
            <person name="Probst A.J."/>
            <person name="Ladd B."/>
            <person name="Jarett J.K."/>
            <person name="Geller-Mcgrath D.E."/>
            <person name="Sieber C.M.K."/>
            <person name="Emerson J.B."/>
            <person name="Anantharaman K."/>
            <person name="Thomas B.C."/>
            <person name="Malmstrom R."/>
            <person name="Stieglmeier M."/>
            <person name="Klingl A."/>
            <person name="Woyke T."/>
            <person name="Ryan C.M."/>
            <person name="Banfield J.F."/>
        </authorList>
    </citation>
    <scope>NUCLEOTIDE SEQUENCE [LARGE SCALE GENOMIC DNA]</scope>
</reference>
<proteinExistence type="predicted"/>
<dbReference type="AlphaFoldDB" id="A0A2M8L9Y4"/>
<dbReference type="Proteomes" id="UP000230959">
    <property type="component" value="Unassembled WGS sequence"/>
</dbReference>
<sequence length="73" mass="8220">MTTTKKRVNISLSAPLENILAKLAKRDQVPQATKAAELIRIGVEIEEDEIFDIIASERDKKSVKFVSHKKAWA</sequence>